<dbReference type="Pfam" id="PF02645">
    <property type="entry name" value="DegV"/>
    <property type="match status" value="1"/>
</dbReference>
<dbReference type="AlphaFoldDB" id="Q6KIB2"/>
<dbReference type="PANTHER" id="PTHR33434:SF2">
    <property type="entry name" value="FATTY ACID-BINDING PROTEIN TM_1468"/>
    <property type="match status" value="1"/>
</dbReference>
<dbReference type="InterPro" id="IPR050270">
    <property type="entry name" value="DegV_domain_contain"/>
</dbReference>
<dbReference type="eggNOG" id="COG1307">
    <property type="taxonomic scope" value="Bacteria"/>
</dbReference>
<evidence type="ECO:0000313" key="2">
    <source>
        <dbReference type="EMBL" id="AAT27664.1"/>
    </source>
</evidence>
<keyword evidence="1" id="KW-0446">Lipid-binding</keyword>
<dbReference type="InterPro" id="IPR043168">
    <property type="entry name" value="DegV_C"/>
</dbReference>
<dbReference type="KEGG" id="mmo:MMOB1780"/>
<dbReference type="EMBL" id="AE017308">
    <property type="protein sequence ID" value="AAT27664.1"/>
    <property type="molecule type" value="Genomic_DNA"/>
</dbReference>
<gene>
    <name evidence="2" type="primary">degV</name>
    <name evidence="2" type="ordered locus">MMOB1780</name>
</gene>
<dbReference type="InterPro" id="IPR003797">
    <property type="entry name" value="DegV"/>
</dbReference>
<evidence type="ECO:0000313" key="3">
    <source>
        <dbReference type="Proteomes" id="UP000009072"/>
    </source>
</evidence>
<accession>Q6KIB2</accession>
<dbReference type="Gene3D" id="3.30.1180.10">
    <property type="match status" value="1"/>
</dbReference>
<dbReference type="GO" id="GO:0008289">
    <property type="term" value="F:lipid binding"/>
    <property type="evidence" value="ECO:0007669"/>
    <property type="project" value="UniProtKB-KW"/>
</dbReference>
<dbReference type="SUPFAM" id="SSF82549">
    <property type="entry name" value="DAK1/DegV-like"/>
    <property type="match status" value="1"/>
</dbReference>
<dbReference type="OrthoDB" id="384457at2"/>
<dbReference type="Proteomes" id="UP000009072">
    <property type="component" value="Chromosome"/>
</dbReference>
<protein>
    <submittedName>
        <fullName evidence="2">DegV homolog</fullName>
    </submittedName>
</protein>
<dbReference type="HOGENOM" id="CLU_048251_3_0_14"/>
<dbReference type="PROSITE" id="PS51482">
    <property type="entry name" value="DEGV"/>
    <property type="match status" value="1"/>
</dbReference>
<sequence>MKKLGIVIDSFSGISKKVAEQEGFFQLPLQIDLDGKVFLDGVDYSFEDATSLIKNAKNPKTSLPPVEIINNIIENGLKKYENLIFLPLSSSLSGTYNLLRLKTEEYKNIHVLNNSLTGTLYFDIAKKLTKMSEEGKSIDSIIDFVKDFDSKTITYIIPKNLEAMINGGRLTGKKKYVMTTLKFIPIIKFKDKNSVSGLKRSVRKAAEKVVEKLIKFIGGEENIENFEFRIVHTLDPETIQIAKDVLLSKNIKIASIDISGGAVMVHVGYGSIALSVSPKLKETF</sequence>
<proteinExistence type="predicted"/>
<reference evidence="2 3" key="1">
    <citation type="journal article" date="2004" name="Genome Res.">
        <title>The complete genome and proteome of Mycoplasma mobile.</title>
        <authorList>
            <person name="Jaffe J.D."/>
            <person name="Stange-Thomann N."/>
            <person name="Smith C."/>
            <person name="DeCaprio D."/>
            <person name="Fisher S."/>
            <person name="Butler J."/>
            <person name="Calvo S."/>
            <person name="Elkins T."/>
            <person name="FitzGerald M.G."/>
            <person name="Hafez N."/>
            <person name="Kodira C.D."/>
            <person name="Major J."/>
            <person name="Wang S."/>
            <person name="Wilkinson J."/>
            <person name="Nicol R."/>
            <person name="Nusbaum C."/>
            <person name="Birren B."/>
            <person name="Berg H.C."/>
            <person name="Church G.M."/>
        </authorList>
    </citation>
    <scope>NUCLEOTIDE SEQUENCE [LARGE SCALE GENOMIC DNA]</scope>
    <source>
        <strain evidence="3">ATCC 43663 / 163K / NCTC 11711</strain>
    </source>
</reference>
<organism evidence="2 3">
    <name type="scientific">Mycoplasma mobile (strain ATCC 43663 / 163K / NCTC 11711)</name>
    <name type="common">Mesomycoplasma mobile</name>
    <dbReference type="NCBI Taxonomy" id="267748"/>
    <lineage>
        <taxon>Bacteria</taxon>
        <taxon>Bacillati</taxon>
        <taxon>Mycoplasmatota</taxon>
        <taxon>Mycoplasmoidales</taxon>
        <taxon>Metamycoplasmataceae</taxon>
        <taxon>Mesomycoplasma</taxon>
    </lineage>
</organism>
<name>Q6KIB2_MYCM1</name>
<evidence type="ECO:0000256" key="1">
    <source>
        <dbReference type="ARBA" id="ARBA00023121"/>
    </source>
</evidence>
<dbReference type="RefSeq" id="WP_011264698.1">
    <property type="nucleotide sequence ID" value="NC_006908.1"/>
</dbReference>
<keyword evidence="3" id="KW-1185">Reference proteome</keyword>
<dbReference type="NCBIfam" id="TIGR00762">
    <property type="entry name" value="DegV"/>
    <property type="match status" value="1"/>
</dbReference>
<dbReference type="PANTHER" id="PTHR33434">
    <property type="entry name" value="DEGV DOMAIN-CONTAINING PROTEIN DR_1986-RELATED"/>
    <property type="match status" value="1"/>
</dbReference>
<dbReference type="STRING" id="267748.MMOB1780"/>
<dbReference type="Gene3D" id="3.40.50.10170">
    <property type="match status" value="1"/>
</dbReference>